<dbReference type="PANTHER" id="PTHR37691">
    <property type="entry name" value="BLR3518 PROTEIN"/>
    <property type="match status" value="1"/>
</dbReference>
<reference evidence="1 2" key="1">
    <citation type="submission" date="2018-03" db="EMBL/GenBank/DDBJ databases">
        <title>Genomic Encyclopedia of Archaeal and Bacterial Type Strains, Phase II (KMG-II): from individual species to whole genera.</title>
        <authorList>
            <person name="Goeker M."/>
        </authorList>
    </citation>
    <scope>NUCLEOTIDE SEQUENCE [LARGE SCALE GENOMIC DNA]</scope>
    <source>
        <strain evidence="1 2">DSM 24859</strain>
    </source>
</reference>
<proteinExistence type="predicted"/>
<evidence type="ECO:0000313" key="2">
    <source>
        <dbReference type="Proteomes" id="UP000240971"/>
    </source>
</evidence>
<keyword evidence="2" id="KW-1185">Reference proteome</keyword>
<dbReference type="SUPFAM" id="SSF75169">
    <property type="entry name" value="DsrEFH-like"/>
    <property type="match status" value="1"/>
</dbReference>
<comment type="caution">
    <text evidence="1">The sequence shown here is derived from an EMBL/GenBank/DDBJ whole genome shotgun (WGS) entry which is preliminary data.</text>
</comment>
<accession>A0A2P8HH44</accession>
<dbReference type="RefSeq" id="WP_106529865.1">
    <property type="nucleotide sequence ID" value="NZ_PYAW01000004.1"/>
</dbReference>
<dbReference type="Proteomes" id="UP000240971">
    <property type="component" value="Unassembled WGS sequence"/>
</dbReference>
<organism evidence="1 2">
    <name type="scientific">Chitinophaga niastensis</name>
    <dbReference type="NCBI Taxonomy" id="536980"/>
    <lineage>
        <taxon>Bacteria</taxon>
        <taxon>Pseudomonadati</taxon>
        <taxon>Bacteroidota</taxon>
        <taxon>Chitinophagia</taxon>
        <taxon>Chitinophagales</taxon>
        <taxon>Chitinophagaceae</taxon>
        <taxon>Chitinophaga</taxon>
    </lineage>
</organism>
<dbReference type="AlphaFoldDB" id="A0A2P8HH44"/>
<protein>
    <submittedName>
        <fullName evidence="1">Uncharacterized protein</fullName>
    </submittedName>
</protein>
<dbReference type="InterPro" id="IPR003787">
    <property type="entry name" value="Sulphur_relay_DsrE/F-like"/>
</dbReference>
<dbReference type="Gene3D" id="3.40.1260.10">
    <property type="entry name" value="DsrEFH-like"/>
    <property type="match status" value="1"/>
</dbReference>
<dbReference type="EMBL" id="PYAW01000004">
    <property type="protein sequence ID" value="PSL45538.1"/>
    <property type="molecule type" value="Genomic_DNA"/>
</dbReference>
<dbReference type="Pfam" id="PF02635">
    <property type="entry name" value="DsrE"/>
    <property type="match status" value="1"/>
</dbReference>
<dbReference type="OrthoDB" id="678766at2"/>
<name>A0A2P8HH44_CHINA</name>
<sequence>MQVVFQITSNALDAQRAMLGQLHHLLQYFDNKQARIAVEVVVHGDAWHLLLATGNPFAEKVQSLQERSVQFLICRNTMNAHQLEVNQLLPSIEIVPAAIAHLVERQAAGWSYIRC</sequence>
<dbReference type="PANTHER" id="PTHR37691:SF1">
    <property type="entry name" value="BLR3518 PROTEIN"/>
    <property type="match status" value="1"/>
</dbReference>
<gene>
    <name evidence="1" type="ORF">CLV51_104243</name>
</gene>
<evidence type="ECO:0000313" key="1">
    <source>
        <dbReference type="EMBL" id="PSL45538.1"/>
    </source>
</evidence>
<dbReference type="InterPro" id="IPR027396">
    <property type="entry name" value="DsrEFH-like"/>
</dbReference>